<evidence type="ECO:0000256" key="7">
    <source>
        <dbReference type="SAM" id="Phobius"/>
    </source>
</evidence>
<organism evidence="9 10">
    <name type="scientific">Actinomyces ruminicola</name>
    <dbReference type="NCBI Taxonomy" id="332524"/>
    <lineage>
        <taxon>Bacteria</taxon>
        <taxon>Bacillati</taxon>
        <taxon>Actinomycetota</taxon>
        <taxon>Actinomycetes</taxon>
        <taxon>Actinomycetales</taxon>
        <taxon>Actinomycetaceae</taxon>
        <taxon>Actinomyces</taxon>
    </lineage>
</organism>
<dbReference type="GO" id="GO:0005886">
    <property type="term" value="C:plasma membrane"/>
    <property type="evidence" value="ECO:0007669"/>
    <property type="project" value="UniProtKB-SubCell"/>
</dbReference>
<protein>
    <submittedName>
        <fullName evidence="9">FtsX-like permease family protein</fullName>
    </submittedName>
</protein>
<dbReference type="InterPro" id="IPR050250">
    <property type="entry name" value="Macrolide_Exporter_MacB"/>
</dbReference>
<gene>
    <name evidence="9" type="ORF">SAMN04487766_1086</name>
</gene>
<evidence type="ECO:0000313" key="10">
    <source>
        <dbReference type="Proteomes" id="UP000199671"/>
    </source>
</evidence>
<keyword evidence="2" id="KW-1003">Cell membrane</keyword>
<feature type="transmembrane region" description="Helical" evidence="7">
    <location>
        <begin position="126"/>
        <end position="149"/>
    </location>
</feature>
<dbReference type="Proteomes" id="UP000199671">
    <property type="component" value="Unassembled WGS sequence"/>
</dbReference>
<keyword evidence="5 7" id="KW-0472">Membrane</keyword>
<evidence type="ECO:0000256" key="3">
    <source>
        <dbReference type="ARBA" id="ARBA00022692"/>
    </source>
</evidence>
<feature type="transmembrane region" description="Helical" evidence="7">
    <location>
        <begin position="98"/>
        <end position="120"/>
    </location>
</feature>
<dbReference type="GO" id="GO:0022857">
    <property type="term" value="F:transmembrane transporter activity"/>
    <property type="evidence" value="ECO:0007669"/>
    <property type="project" value="TreeGrafter"/>
</dbReference>
<evidence type="ECO:0000256" key="5">
    <source>
        <dbReference type="ARBA" id="ARBA00023136"/>
    </source>
</evidence>
<keyword evidence="4 7" id="KW-1133">Transmembrane helix</keyword>
<evidence type="ECO:0000313" key="9">
    <source>
        <dbReference type="EMBL" id="SDM86810.1"/>
    </source>
</evidence>
<comment type="similarity">
    <text evidence="6">Belongs to the ABC-4 integral membrane protein family.</text>
</comment>
<feature type="transmembrane region" description="Helical" evidence="7">
    <location>
        <begin position="374"/>
        <end position="399"/>
    </location>
</feature>
<feature type="domain" description="ABC3 transporter permease C-terminal" evidence="8">
    <location>
        <begin position="69"/>
        <end position="186"/>
    </location>
</feature>
<feature type="transmembrane region" description="Helical" evidence="7">
    <location>
        <begin position="327"/>
        <end position="353"/>
    </location>
</feature>
<feature type="transmembrane region" description="Helical" evidence="7">
    <location>
        <begin position="234"/>
        <end position="251"/>
    </location>
</feature>
<evidence type="ECO:0000256" key="1">
    <source>
        <dbReference type="ARBA" id="ARBA00004651"/>
    </source>
</evidence>
<reference evidence="9 10" key="1">
    <citation type="submission" date="2016-10" db="EMBL/GenBank/DDBJ databases">
        <authorList>
            <person name="de Groot N.N."/>
        </authorList>
    </citation>
    <scope>NUCLEOTIDE SEQUENCE [LARGE SCALE GENOMIC DNA]</scope>
    <source>
        <strain evidence="9 10">KPR-7B</strain>
    </source>
</reference>
<feature type="transmembrane region" description="Helical" evidence="7">
    <location>
        <begin position="419"/>
        <end position="439"/>
    </location>
</feature>
<dbReference type="PANTHER" id="PTHR30572:SF4">
    <property type="entry name" value="ABC TRANSPORTER PERMEASE YTRF"/>
    <property type="match status" value="1"/>
</dbReference>
<feature type="transmembrane region" description="Helical" evidence="7">
    <location>
        <begin position="161"/>
        <end position="182"/>
    </location>
</feature>
<accession>A0A1G9WQV0</accession>
<feature type="transmembrane region" description="Helical" evidence="7">
    <location>
        <begin position="202"/>
        <end position="222"/>
    </location>
</feature>
<name>A0A1G9WQV0_9ACTO</name>
<dbReference type="PANTHER" id="PTHR30572">
    <property type="entry name" value="MEMBRANE COMPONENT OF TRANSPORTER-RELATED"/>
    <property type="match status" value="1"/>
</dbReference>
<feature type="transmembrane region" description="Helical" evidence="7">
    <location>
        <begin position="65"/>
        <end position="86"/>
    </location>
</feature>
<dbReference type="AlphaFoldDB" id="A0A1G9WQV0"/>
<keyword evidence="3 7" id="KW-0812">Transmembrane</keyword>
<evidence type="ECO:0000256" key="2">
    <source>
        <dbReference type="ARBA" id="ARBA00022475"/>
    </source>
</evidence>
<proteinExistence type="inferred from homology"/>
<evidence type="ECO:0000256" key="4">
    <source>
        <dbReference type="ARBA" id="ARBA00022989"/>
    </source>
</evidence>
<feature type="domain" description="ABC3 transporter permease C-terminal" evidence="8">
    <location>
        <begin position="350"/>
        <end position="443"/>
    </location>
</feature>
<dbReference type="InterPro" id="IPR003838">
    <property type="entry name" value="ABC3_permease_C"/>
</dbReference>
<evidence type="ECO:0000259" key="8">
    <source>
        <dbReference type="Pfam" id="PF02687"/>
    </source>
</evidence>
<evidence type="ECO:0000256" key="6">
    <source>
        <dbReference type="ARBA" id="ARBA00038076"/>
    </source>
</evidence>
<feature type="transmembrane region" description="Helical" evidence="7">
    <location>
        <begin position="287"/>
        <end position="307"/>
    </location>
</feature>
<dbReference type="EMBL" id="FNHU01000008">
    <property type="protein sequence ID" value="SDM86810.1"/>
    <property type="molecule type" value="Genomic_DNA"/>
</dbReference>
<dbReference type="Pfam" id="PF02687">
    <property type="entry name" value="FtsX"/>
    <property type="match status" value="2"/>
</dbReference>
<comment type="subcellular location">
    <subcellularLocation>
        <location evidence="1">Cell membrane</location>
        <topology evidence="1">Multi-pass membrane protein</topology>
    </subcellularLocation>
</comment>
<sequence>MIRAVWRSLRMRPGPSLLLAVVVAAAVIVMAGTLAIAAAVPLGGRGGESSTAGQAEALARDGAHVLVLALSVLVGLALAAIVANALTTSLRRRAETLALLRALGASSSMLLFGVLAQALAIGLLGAAIGLLGSLGASHLLAAGLAARNLSPVSGDAAMPQVVAVGAALLTTLIGALPPALHAAAAPPGTTTHPAPAPQRPPLARGVVGVLLIMVGTAGAAIAWRADDLPHRTGVLGAAAGALLAGLVIGLPAATRPLIALLGLPARLTASGRLALRHLAAAPRTAGAIATAPMLATAAACVCAPLTVSLRALPATGAPGRAAAVLDVMPALLIGEVVLAGICTAGSLAAAAVRTGESALVRAVGLSRRQRATQFLWESALAAAAGMILGAAAGMLLAGATGAVLASQGLGALMIPWRQLLLLLATGCVVGVLATAVPALRASSAVTQDQTPA</sequence>